<evidence type="ECO:0000256" key="3">
    <source>
        <dbReference type="SAM" id="MobiDB-lite"/>
    </source>
</evidence>
<keyword evidence="6" id="KW-1185">Reference proteome</keyword>
<comment type="caution">
    <text evidence="5">The sequence shown here is derived from an EMBL/GenBank/DDBJ whole genome shotgun (WGS) entry which is preliminary data.</text>
</comment>
<feature type="region of interest" description="Disordered" evidence="3">
    <location>
        <begin position="41"/>
        <end position="67"/>
    </location>
</feature>
<accession>A0A0K9P4U9</accession>
<dbReference type="InterPro" id="IPR001487">
    <property type="entry name" value="Bromodomain"/>
</dbReference>
<evidence type="ECO:0000256" key="2">
    <source>
        <dbReference type="PROSITE-ProRule" id="PRU00035"/>
    </source>
</evidence>
<dbReference type="PANTHER" id="PTHR46136">
    <property type="entry name" value="TRANSCRIPTION FACTOR GTE8"/>
    <property type="match status" value="1"/>
</dbReference>
<dbReference type="Gene3D" id="1.20.920.10">
    <property type="entry name" value="Bromodomain-like"/>
    <property type="match status" value="1"/>
</dbReference>
<protein>
    <submittedName>
        <fullName evidence="5">Putative Bromodomain-containing protein</fullName>
    </submittedName>
</protein>
<feature type="compositionally biased region" description="Low complexity" evidence="3">
    <location>
        <begin position="457"/>
        <end position="482"/>
    </location>
</feature>
<dbReference type="InterPro" id="IPR052442">
    <property type="entry name" value="Env_Response_Regulator"/>
</dbReference>
<feature type="compositionally biased region" description="Low complexity" evidence="3">
    <location>
        <begin position="741"/>
        <end position="774"/>
    </location>
</feature>
<feature type="region of interest" description="Disordered" evidence="3">
    <location>
        <begin position="273"/>
        <end position="303"/>
    </location>
</feature>
<dbReference type="PRINTS" id="PR00503">
    <property type="entry name" value="BROMODOMAIN"/>
</dbReference>
<dbReference type="PANTHER" id="PTHR46136:SF1">
    <property type="entry name" value="TRANSCRIPTION FACTOR GTE11-RELATED"/>
    <property type="match status" value="1"/>
</dbReference>
<feature type="compositionally biased region" description="Basic and acidic residues" evidence="3">
    <location>
        <begin position="444"/>
        <end position="453"/>
    </location>
</feature>
<organism evidence="5 6">
    <name type="scientific">Zostera marina</name>
    <name type="common">Eelgrass</name>
    <dbReference type="NCBI Taxonomy" id="29655"/>
    <lineage>
        <taxon>Eukaryota</taxon>
        <taxon>Viridiplantae</taxon>
        <taxon>Streptophyta</taxon>
        <taxon>Embryophyta</taxon>
        <taxon>Tracheophyta</taxon>
        <taxon>Spermatophyta</taxon>
        <taxon>Magnoliopsida</taxon>
        <taxon>Liliopsida</taxon>
        <taxon>Zosteraceae</taxon>
        <taxon>Zostera</taxon>
    </lineage>
</organism>
<proteinExistence type="predicted"/>
<name>A0A0K9P4U9_ZOSMR</name>
<gene>
    <name evidence="5" type="ORF">ZOSMA_386G00050</name>
</gene>
<evidence type="ECO:0000313" key="6">
    <source>
        <dbReference type="Proteomes" id="UP000036987"/>
    </source>
</evidence>
<dbReference type="PROSITE" id="PS50014">
    <property type="entry name" value="BROMODOMAIN_2"/>
    <property type="match status" value="1"/>
</dbReference>
<sequence>MAPTVLLKQYTATTNTKVLQSSNNKVSKGTNSISLGMMAKTRKFPKSHHSTSASSAPRRKSTTDNNLNIDRNINLGISTRVYSISNLSVSERKELQINLQRELEELRIVERKYLSSNYSNGGVHSSSHNVPNIKRSVSARVETGRHGASSIPASSENSSLMKQCEDLLKYLMNHKNGFAFREPVDPIKLGIPDYFSIIQNPMDLGTIMKKLKSGAYCSPWGFASDVRLTFVNATAYNPPGNHVHVVANSMSKLFESKFKAIEKKMKTEVSMEREETFQPTQQIKRRKLLSKNPPPSPPLSLVVPSPKEKVEIKNESLTEDRLHVHRLLRLLEEDLPEHIQDFLRRQSIAGNQQLCGDEIEIEIDIDSFNHDVILQLKKLLNEHMDYLKSSTNQKKEDHFTIEIPNGSGVSNSSILPPCKVNEPDEEDVDIGGNDPPMITYPPIEIEKEKDVRNGRFSSGSSSSSSGGSSSSSSDSDSASSSDSESENANDLPTACPDMENIQHVASPNHVNSEFLNPNDVKNQFELKIQSEATLLSDDVGQQVVLGENGLSDRQVSPEKLIRAALLKNRFADTILKFREPFDKVENGDPEKLRSEKEEYEKQKKRDKARIQAEAKAAEEACRQSEAAMAAEAKKKREAERKAARQAVLRVEKTVEINGCSEFLNDLDILRTASAPGDEHRLTAGSINDTSLEHSPDCIGGGFMLGGNNPLEQLGLYIKEYDEDEEENENVDVAIGVRADPSNNSHSRHIMNNNNNGIDRNGENNNSSSSNNSSNGAGGEVDG</sequence>
<keyword evidence="1 2" id="KW-0103">Bromodomain</keyword>
<dbReference type="SUPFAM" id="SSF47370">
    <property type="entry name" value="Bromodomain"/>
    <property type="match status" value="1"/>
</dbReference>
<reference evidence="6" key="1">
    <citation type="journal article" date="2016" name="Nature">
        <title>The genome of the seagrass Zostera marina reveals angiosperm adaptation to the sea.</title>
        <authorList>
            <person name="Olsen J.L."/>
            <person name="Rouze P."/>
            <person name="Verhelst B."/>
            <person name="Lin Y.-C."/>
            <person name="Bayer T."/>
            <person name="Collen J."/>
            <person name="Dattolo E."/>
            <person name="De Paoli E."/>
            <person name="Dittami S."/>
            <person name="Maumus F."/>
            <person name="Michel G."/>
            <person name="Kersting A."/>
            <person name="Lauritano C."/>
            <person name="Lohaus R."/>
            <person name="Toepel M."/>
            <person name="Tonon T."/>
            <person name="Vanneste K."/>
            <person name="Amirebrahimi M."/>
            <person name="Brakel J."/>
            <person name="Bostroem C."/>
            <person name="Chovatia M."/>
            <person name="Grimwood J."/>
            <person name="Jenkins J.W."/>
            <person name="Jueterbock A."/>
            <person name="Mraz A."/>
            <person name="Stam W.T."/>
            <person name="Tice H."/>
            <person name="Bornberg-Bauer E."/>
            <person name="Green P.J."/>
            <person name="Pearson G.A."/>
            <person name="Procaccini G."/>
            <person name="Duarte C.M."/>
            <person name="Schmutz J."/>
            <person name="Reusch T.B.H."/>
            <person name="Van de Peer Y."/>
        </authorList>
    </citation>
    <scope>NUCLEOTIDE SEQUENCE [LARGE SCALE GENOMIC DNA]</scope>
    <source>
        <strain evidence="6">cv. Finnish</strain>
    </source>
</reference>
<evidence type="ECO:0000259" key="4">
    <source>
        <dbReference type="PROSITE" id="PS50014"/>
    </source>
</evidence>
<feature type="domain" description="Bromo" evidence="4">
    <location>
        <begin position="172"/>
        <end position="244"/>
    </location>
</feature>
<evidence type="ECO:0000256" key="1">
    <source>
        <dbReference type="ARBA" id="ARBA00023117"/>
    </source>
</evidence>
<feature type="region of interest" description="Disordered" evidence="3">
    <location>
        <begin position="583"/>
        <end position="607"/>
    </location>
</feature>
<dbReference type="EMBL" id="LFYR01001188">
    <property type="protein sequence ID" value="KMZ64071.1"/>
    <property type="molecule type" value="Genomic_DNA"/>
</dbReference>
<feature type="region of interest" description="Disordered" evidence="3">
    <location>
        <begin position="402"/>
        <end position="495"/>
    </location>
</feature>
<dbReference type="STRING" id="29655.A0A0K9P4U9"/>
<dbReference type="OMA" id="HARDFQK"/>
<evidence type="ECO:0000313" key="5">
    <source>
        <dbReference type="EMBL" id="KMZ64071.1"/>
    </source>
</evidence>
<feature type="region of interest" description="Disordered" evidence="3">
    <location>
        <begin position="737"/>
        <end position="782"/>
    </location>
</feature>
<dbReference type="OrthoDB" id="21449at2759"/>
<dbReference type="Proteomes" id="UP000036987">
    <property type="component" value="Unassembled WGS sequence"/>
</dbReference>
<dbReference type="Pfam" id="PF00439">
    <property type="entry name" value="Bromodomain"/>
    <property type="match status" value="1"/>
</dbReference>
<dbReference type="SMART" id="SM00297">
    <property type="entry name" value="BROMO"/>
    <property type="match status" value="1"/>
</dbReference>
<dbReference type="AlphaFoldDB" id="A0A0K9P4U9"/>
<dbReference type="InterPro" id="IPR036427">
    <property type="entry name" value="Bromodomain-like_sf"/>
</dbReference>